<dbReference type="AlphaFoldDB" id="A0A9W8CPE4"/>
<feature type="compositionally biased region" description="Basic and acidic residues" evidence="1">
    <location>
        <begin position="71"/>
        <end position="80"/>
    </location>
</feature>
<reference evidence="2" key="1">
    <citation type="submission" date="2022-07" db="EMBL/GenBank/DDBJ databases">
        <title>Phylogenomic reconstructions and comparative analyses of Kickxellomycotina fungi.</title>
        <authorList>
            <person name="Reynolds N.K."/>
            <person name="Stajich J.E."/>
            <person name="Barry K."/>
            <person name="Grigoriev I.V."/>
            <person name="Crous P."/>
            <person name="Smith M.E."/>
        </authorList>
    </citation>
    <scope>NUCLEOTIDE SEQUENCE</scope>
    <source>
        <strain evidence="2">NBRC 32514</strain>
    </source>
</reference>
<evidence type="ECO:0000313" key="2">
    <source>
        <dbReference type="EMBL" id="KAJ1718752.1"/>
    </source>
</evidence>
<organism evidence="2 3">
    <name type="scientific">Coemansia erecta</name>
    <dbReference type="NCBI Taxonomy" id="147472"/>
    <lineage>
        <taxon>Eukaryota</taxon>
        <taxon>Fungi</taxon>
        <taxon>Fungi incertae sedis</taxon>
        <taxon>Zoopagomycota</taxon>
        <taxon>Kickxellomycotina</taxon>
        <taxon>Kickxellomycetes</taxon>
        <taxon>Kickxellales</taxon>
        <taxon>Kickxellaceae</taxon>
        <taxon>Coemansia</taxon>
    </lineage>
</organism>
<feature type="region of interest" description="Disordered" evidence="1">
    <location>
        <begin position="50"/>
        <end position="80"/>
    </location>
</feature>
<sequence length="204" mass="22259">MDDGVVDLTDSPPLPAARDNSTDTPAVPAATLVISSDDDDDSIGMRLHRRRGHQGLPPPLPAGLVLPPLRLHGDQPPRPERITTLREVLAPSRRHRAPRPFPPPRTVAARTLPASMLQPPVVSRTMQHSGDEPVEPGVYRPIHARPMLPHERRQRGMQQQQHQHPHQHHQQPPASVAGRETADGAIDVEDVDPAAYAAAAARAQ</sequence>
<evidence type="ECO:0000256" key="1">
    <source>
        <dbReference type="SAM" id="MobiDB-lite"/>
    </source>
</evidence>
<feature type="non-terminal residue" evidence="2">
    <location>
        <position position="204"/>
    </location>
</feature>
<name>A0A9W8CPE4_9FUNG</name>
<feature type="region of interest" description="Disordered" evidence="1">
    <location>
        <begin position="125"/>
        <end position="189"/>
    </location>
</feature>
<feature type="region of interest" description="Disordered" evidence="1">
    <location>
        <begin position="1"/>
        <end position="27"/>
    </location>
</feature>
<proteinExistence type="predicted"/>
<comment type="caution">
    <text evidence="2">The sequence shown here is derived from an EMBL/GenBank/DDBJ whole genome shotgun (WGS) entry which is preliminary data.</text>
</comment>
<evidence type="ECO:0000313" key="3">
    <source>
        <dbReference type="Proteomes" id="UP001149813"/>
    </source>
</evidence>
<protein>
    <submittedName>
        <fullName evidence="2">Uncharacterized protein</fullName>
    </submittedName>
</protein>
<keyword evidence="3" id="KW-1185">Reference proteome</keyword>
<dbReference type="EMBL" id="JANBOJ010000675">
    <property type="protein sequence ID" value="KAJ1718752.1"/>
    <property type="molecule type" value="Genomic_DNA"/>
</dbReference>
<dbReference type="Proteomes" id="UP001149813">
    <property type="component" value="Unassembled WGS sequence"/>
</dbReference>
<gene>
    <name evidence="2" type="ORF">LPJ53_006332</name>
</gene>
<accession>A0A9W8CPE4</accession>
<dbReference type="OrthoDB" id="6105938at2759"/>